<feature type="transmembrane region" description="Helical" evidence="1">
    <location>
        <begin position="139"/>
        <end position="160"/>
    </location>
</feature>
<feature type="transmembrane region" description="Helical" evidence="1">
    <location>
        <begin position="36"/>
        <end position="54"/>
    </location>
</feature>
<dbReference type="EMBL" id="VCQU01000016">
    <property type="protein sequence ID" value="NMN99299.1"/>
    <property type="molecule type" value="Genomic_DNA"/>
</dbReference>
<reference evidence="2 3" key="2">
    <citation type="submission" date="2020-06" db="EMBL/GenBank/DDBJ databases">
        <title>Antribacter stalactiti gen. nov., sp. nov., a new member of the family Nacardiaceae isolated from a cave.</title>
        <authorList>
            <person name="Kim I.S."/>
        </authorList>
    </citation>
    <scope>NUCLEOTIDE SEQUENCE [LARGE SCALE GENOMIC DNA]</scope>
    <source>
        <strain evidence="2 3">YC2-7</strain>
    </source>
</reference>
<keyword evidence="1" id="KW-0812">Transmembrane</keyword>
<name>A0A848KM29_9NOCA</name>
<protein>
    <recommendedName>
        <fullName evidence="4">Integral membrane protein</fullName>
    </recommendedName>
</protein>
<dbReference type="RefSeq" id="WP_169594443.1">
    <property type="nucleotide sequence ID" value="NZ_VCQU01000016.1"/>
</dbReference>
<feature type="transmembrane region" description="Helical" evidence="1">
    <location>
        <begin position="6"/>
        <end position="24"/>
    </location>
</feature>
<proteinExistence type="predicted"/>
<sequence length="303" mass="34048">MNGLIQWLAPTMLVAIIALRLPTYRDRPNTRTFTNLLMLLAGFSLLQIEPIAYGQIDPRFHTLTSVWGISGLVAWLLLTAALWNGLTLVLRVAGHQLSMRRVVAGTLILWTILIVTFMLSPAPDIEAPTEPLRATGPLAVFWAAILATTAATPIVCLFYLRRVWRLVENGPIRTVLIAVAGTCWSLILWCVHKVSFFVLDDLGFTNWYTDHTILISRSLLSLTALLFCCVAVIYARTQLPERLRRYRQIRQLTMHWHAVTPKSNAVLETGLIPRTRHAAWQASRNPLAAHRMMIEILDAGVTP</sequence>
<keyword evidence="3" id="KW-1185">Reference proteome</keyword>
<feature type="transmembrane region" description="Helical" evidence="1">
    <location>
        <begin position="66"/>
        <end position="90"/>
    </location>
</feature>
<dbReference type="AlphaFoldDB" id="A0A848KM29"/>
<evidence type="ECO:0000313" key="3">
    <source>
        <dbReference type="Proteomes" id="UP000535543"/>
    </source>
</evidence>
<feature type="transmembrane region" description="Helical" evidence="1">
    <location>
        <begin position="172"/>
        <end position="194"/>
    </location>
</feature>
<accession>A0A848KM29</accession>
<gene>
    <name evidence="2" type="ORF">FGL95_30200</name>
</gene>
<feature type="transmembrane region" description="Helical" evidence="1">
    <location>
        <begin position="102"/>
        <end position="119"/>
    </location>
</feature>
<evidence type="ECO:0000313" key="2">
    <source>
        <dbReference type="EMBL" id="NMN99299.1"/>
    </source>
</evidence>
<organism evidence="2 3">
    <name type="scientific">Antrihabitans stalactiti</name>
    <dbReference type="NCBI Taxonomy" id="2584121"/>
    <lineage>
        <taxon>Bacteria</taxon>
        <taxon>Bacillati</taxon>
        <taxon>Actinomycetota</taxon>
        <taxon>Actinomycetes</taxon>
        <taxon>Mycobacteriales</taxon>
        <taxon>Nocardiaceae</taxon>
        <taxon>Antrihabitans</taxon>
    </lineage>
</organism>
<feature type="transmembrane region" description="Helical" evidence="1">
    <location>
        <begin position="214"/>
        <end position="235"/>
    </location>
</feature>
<evidence type="ECO:0008006" key="4">
    <source>
        <dbReference type="Google" id="ProtNLM"/>
    </source>
</evidence>
<keyword evidence="1" id="KW-1133">Transmembrane helix</keyword>
<comment type="caution">
    <text evidence="2">The sequence shown here is derived from an EMBL/GenBank/DDBJ whole genome shotgun (WGS) entry which is preliminary data.</text>
</comment>
<dbReference type="Proteomes" id="UP000535543">
    <property type="component" value="Unassembled WGS sequence"/>
</dbReference>
<evidence type="ECO:0000256" key="1">
    <source>
        <dbReference type="SAM" id="Phobius"/>
    </source>
</evidence>
<keyword evidence="1" id="KW-0472">Membrane</keyword>
<reference evidence="2 3" key="1">
    <citation type="submission" date="2019-05" db="EMBL/GenBank/DDBJ databases">
        <authorList>
            <person name="Lee S.D."/>
        </authorList>
    </citation>
    <scope>NUCLEOTIDE SEQUENCE [LARGE SCALE GENOMIC DNA]</scope>
    <source>
        <strain evidence="2 3">YC2-7</strain>
    </source>
</reference>